<dbReference type="Pfam" id="PF01380">
    <property type="entry name" value="SIS"/>
    <property type="match status" value="1"/>
</dbReference>
<dbReference type="GO" id="GO:0046349">
    <property type="term" value="P:amino sugar biosynthetic process"/>
    <property type="evidence" value="ECO:0007669"/>
    <property type="project" value="UniProtKB-ARBA"/>
</dbReference>
<dbReference type="AlphaFoldDB" id="A0A7C5NRP3"/>
<gene>
    <name evidence="2" type="ORF">ENL40_00220</name>
</gene>
<dbReference type="GO" id="GO:0006487">
    <property type="term" value="P:protein N-linked glycosylation"/>
    <property type="evidence" value="ECO:0007669"/>
    <property type="project" value="TreeGrafter"/>
</dbReference>
<dbReference type="GO" id="GO:0006047">
    <property type="term" value="P:UDP-N-acetylglucosamine metabolic process"/>
    <property type="evidence" value="ECO:0007669"/>
    <property type="project" value="TreeGrafter"/>
</dbReference>
<organism evidence="2">
    <name type="scientific">Thermococcus litoralis</name>
    <dbReference type="NCBI Taxonomy" id="2265"/>
    <lineage>
        <taxon>Archaea</taxon>
        <taxon>Methanobacteriati</taxon>
        <taxon>Methanobacteriota</taxon>
        <taxon>Thermococci</taxon>
        <taxon>Thermococcales</taxon>
        <taxon>Thermococcaceae</taxon>
        <taxon>Thermococcus</taxon>
    </lineage>
</organism>
<dbReference type="PANTHER" id="PTHR10937:SF0">
    <property type="entry name" value="GLUTAMINE--FRUCTOSE-6-PHOSPHATE TRANSAMINASE (ISOMERIZING)"/>
    <property type="match status" value="1"/>
</dbReference>
<dbReference type="FunFam" id="3.40.50.10490:FF:000002">
    <property type="entry name" value="Glutamine--fructose-6-phosphate aminotransferase [isomerizing]"/>
    <property type="match status" value="1"/>
</dbReference>
<dbReference type="InterPro" id="IPR001347">
    <property type="entry name" value="SIS_dom"/>
</dbReference>
<accession>A0A7C5NRP3</accession>
<dbReference type="InterPro" id="IPR046348">
    <property type="entry name" value="SIS_dom_sf"/>
</dbReference>
<dbReference type="PROSITE" id="PS51464">
    <property type="entry name" value="SIS"/>
    <property type="match status" value="1"/>
</dbReference>
<dbReference type="SUPFAM" id="SSF53697">
    <property type="entry name" value="SIS domain"/>
    <property type="match status" value="1"/>
</dbReference>
<evidence type="ECO:0000313" key="2">
    <source>
        <dbReference type="EMBL" id="HHH99902.1"/>
    </source>
</evidence>
<dbReference type="GO" id="GO:0006002">
    <property type="term" value="P:fructose 6-phosphate metabolic process"/>
    <property type="evidence" value="ECO:0007669"/>
    <property type="project" value="TreeGrafter"/>
</dbReference>
<dbReference type="GO" id="GO:0004360">
    <property type="term" value="F:glutamine-fructose-6-phosphate transaminase (isomerizing) activity"/>
    <property type="evidence" value="ECO:0007669"/>
    <property type="project" value="UniProtKB-ARBA"/>
</dbReference>
<feature type="domain" description="SIS" evidence="1">
    <location>
        <begin position="1"/>
        <end position="133"/>
    </location>
</feature>
<evidence type="ECO:0000259" key="1">
    <source>
        <dbReference type="PROSITE" id="PS51464"/>
    </source>
</evidence>
<dbReference type="Gene3D" id="3.40.50.10490">
    <property type="entry name" value="Glucose-6-phosphate isomerase like protein, domain 1"/>
    <property type="match status" value="1"/>
</dbReference>
<name>A0A7C5NRP3_THELI</name>
<protein>
    <submittedName>
        <fullName evidence="2">SIS domain-containing protein</fullName>
    </submittedName>
</protein>
<dbReference type="InterPro" id="IPR035490">
    <property type="entry name" value="GlmS/FrlB_SIS"/>
</dbReference>
<dbReference type="Proteomes" id="UP000886217">
    <property type="component" value="Unassembled WGS sequence"/>
</dbReference>
<dbReference type="PANTHER" id="PTHR10937">
    <property type="entry name" value="GLUCOSAMINE--FRUCTOSE-6-PHOSPHATE AMINOTRANSFERASE, ISOMERIZING"/>
    <property type="match status" value="1"/>
</dbReference>
<feature type="non-terminal residue" evidence="2">
    <location>
        <position position="1"/>
    </location>
</feature>
<dbReference type="CDD" id="cd05009">
    <property type="entry name" value="SIS_GlmS_GlmD_2"/>
    <property type="match status" value="1"/>
</dbReference>
<dbReference type="GO" id="GO:0097367">
    <property type="term" value="F:carbohydrate derivative binding"/>
    <property type="evidence" value="ECO:0007669"/>
    <property type="project" value="InterPro"/>
</dbReference>
<dbReference type="EMBL" id="DRTU01000011">
    <property type="protein sequence ID" value="HHH99902.1"/>
    <property type="molecule type" value="Genomic_DNA"/>
</dbReference>
<comment type="caution">
    <text evidence="2">The sequence shown here is derived from an EMBL/GenBank/DDBJ whole genome shotgun (WGS) entry which is preliminary data.</text>
</comment>
<proteinExistence type="predicted"/>
<reference evidence="2" key="1">
    <citation type="journal article" date="2020" name="mSystems">
        <title>Genome- and Community-Level Interaction Insights into Carbon Utilization and Element Cycling Functions of Hydrothermarchaeota in Hydrothermal Sediment.</title>
        <authorList>
            <person name="Zhou Z."/>
            <person name="Liu Y."/>
            <person name="Xu W."/>
            <person name="Pan J."/>
            <person name="Luo Z.H."/>
            <person name="Li M."/>
        </authorList>
    </citation>
    <scope>NUCLEOTIDE SEQUENCE [LARGE SCALE GENOMIC DNA]</scope>
    <source>
        <strain evidence="2">HyVt-93</strain>
    </source>
</reference>
<sequence length="143" mass="15587">KRDFFYIGRGISVATALEGALKLKEISYIHAEGLSAGELKHGPLALIEEGVPVVAIAPSGKTFDKMVSNIQEVNARKGLVISLGDNEELKKVSKIFLKMPKIDELLSPIVYIVPLQLLAYHLAVLRGNDPDKPRNLAKSVTVE</sequence>